<evidence type="ECO:0000313" key="1">
    <source>
        <dbReference type="EMBL" id="EFG10674.1"/>
    </source>
</evidence>
<evidence type="ECO:0000313" key="2">
    <source>
        <dbReference type="Proteomes" id="UP000002357"/>
    </source>
</evidence>
<dbReference type="STRING" id="1901.BB341_00515"/>
<dbReference type="EMBL" id="CM000913">
    <property type="protein sequence ID" value="EFG10674.1"/>
    <property type="molecule type" value="Genomic_DNA"/>
</dbReference>
<gene>
    <name evidence="1" type="ORF">SCLAV_5607</name>
</gene>
<dbReference type="KEGG" id="sclf:BB341_00515"/>
<proteinExistence type="predicted"/>
<dbReference type="eggNOG" id="ENOG5033TC8">
    <property type="taxonomic scope" value="Bacteria"/>
</dbReference>
<organism evidence="1 2">
    <name type="scientific">Streptomyces clavuligerus</name>
    <dbReference type="NCBI Taxonomy" id="1901"/>
    <lineage>
        <taxon>Bacteria</taxon>
        <taxon>Bacillati</taxon>
        <taxon>Actinomycetota</taxon>
        <taxon>Actinomycetes</taxon>
        <taxon>Kitasatosporales</taxon>
        <taxon>Streptomycetaceae</taxon>
        <taxon>Streptomyces</taxon>
    </lineage>
</organism>
<dbReference type="GeneID" id="93728005"/>
<name>E2Q1P8_STRCL</name>
<protein>
    <submittedName>
        <fullName evidence="1">Uncharacterized protein</fullName>
    </submittedName>
</protein>
<accession>E2Q1P8</accession>
<dbReference type="RefSeq" id="WP_003962776.1">
    <property type="nucleotide sequence ID" value="NZ_CM000913.1"/>
</dbReference>
<sequence>MTGRDKDEDGPQIVSYGVRPEPAPIQVSQGSTPARAAVRTVLTNHTGQDVALAEVAFAFPVGEGPGDLTANPRSVEPYLEEGEGGASRWILEADPDRSGVFLLTPRRSAYKLRPGDELTVSFAQIQVNSAVGTSRLTITETVTEGGPPRPAEWPLAKVPAGFTAGDFRPQYILVKSGTGAVLTWRGENRPGAVYTMLHAGEPVDVTQVKRWESPPLHQDTAFTLLVEVTEGDGTAEYAMSTLVTVARPDLMLRHLTVGGRVTLTPVAVEFALDEEVFVRECTAETDGLLIGHVLADEDITDPAAPAPTLAVTVTAQGVEHHSSVQSRAASPLTGEDRSRRLTAVVPRGAAVRITRDDRTAYTHRLTWIPFGTGELRAGTGA</sequence>
<dbReference type="OrthoDB" id="4098750at2"/>
<reference evidence="1 2" key="1">
    <citation type="journal article" date="2010" name="Genome Biol. Evol.">
        <title>The sequence of a 1.8-mb bacterial linear plasmid reveals a rich evolutionary reservoir of secondary metabolic pathways.</title>
        <authorList>
            <person name="Medema M.H."/>
            <person name="Trefzer A."/>
            <person name="Kovalchuk A."/>
            <person name="van den Berg M."/>
            <person name="Mueller U."/>
            <person name="Heijne W."/>
            <person name="Wu L."/>
            <person name="Alam M.T."/>
            <person name="Ronning C.M."/>
            <person name="Nierman W.C."/>
            <person name="Bovenberg R.A.L."/>
            <person name="Breitling R."/>
            <person name="Takano E."/>
        </authorList>
    </citation>
    <scope>NUCLEOTIDE SEQUENCE [LARGE SCALE GENOMIC DNA]</scope>
    <source>
        <strain evidence="2">ATCC 27064 / DSM 738 / JCM 4710 / NBRC 13307 / NCIMB 12785 / NRRL 3585 / VKM Ac-602</strain>
    </source>
</reference>
<keyword evidence="2" id="KW-1185">Reference proteome</keyword>
<dbReference type="Proteomes" id="UP000002357">
    <property type="component" value="Chromosome"/>
</dbReference>
<dbReference type="AlphaFoldDB" id="E2Q1P8"/>